<accession>A0A7R9BQV5</accession>
<proteinExistence type="inferred from homology"/>
<keyword evidence="6" id="KW-0653">Protein transport</keyword>
<dbReference type="InterPro" id="IPR001494">
    <property type="entry name" value="Importin-beta_N"/>
</dbReference>
<protein>
    <recommendedName>
        <fullName evidence="9">Importin N-terminal domain-containing protein</fullName>
    </recommendedName>
</protein>
<dbReference type="EMBL" id="CAJPEX010001250">
    <property type="protein sequence ID" value="CAG0918650.1"/>
    <property type="molecule type" value="Genomic_DNA"/>
</dbReference>
<dbReference type="AlphaFoldDB" id="A0A7R9BQV5"/>
<dbReference type="PANTHER" id="PTHR10997">
    <property type="entry name" value="IMPORTIN-7, 8, 11"/>
    <property type="match status" value="1"/>
</dbReference>
<feature type="domain" description="Importin N-terminal" evidence="9">
    <location>
        <begin position="22"/>
        <end position="104"/>
    </location>
</feature>
<keyword evidence="7" id="KW-0539">Nucleus</keyword>
<comment type="subcellular location">
    <subcellularLocation>
        <location evidence="2">Cytoplasm</location>
    </subcellularLocation>
    <subcellularLocation>
        <location evidence="1">Nucleus</location>
    </subcellularLocation>
</comment>
<dbReference type="PANTHER" id="PTHR10997:SF18">
    <property type="entry name" value="D-IMPORTIN 7_RANBP7"/>
    <property type="match status" value="1"/>
</dbReference>
<dbReference type="GO" id="GO:0005829">
    <property type="term" value="C:cytosol"/>
    <property type="evidence" value="ECO:0007669"/>
    <property type="project" value="TreeGrafter"/>
</dbReference>
<evidence type="ECO:0000256" key="7">
    <source>
        <dbReference type="ARBA" id="ARBA00023242"/>
    </source>
</evidence>
<evidence type="ECO:0000256" key="1">
    <source>
        <dbReference type="ARBA" id="ARBA00004123"/>
    </source>
</evidence>
<dbReference type="InterPro" id="IPR058669">
    <property type="entry name" value="TPR_IPO7/11-like"/>
</dbReference>
<dbReference type="EMBL" id="OA883287">
    <property type="protein sequence ID" value="CAD7278498.1"/>
    <property type="molecule type" value="Genomic_DNA"/>
</dbReference>
<feature type="compositionally biased region" description="Acidic residues" evidence="8">
    <location>
        <begin position="907"/>
        <end position="927"/>
    </location>
</feature>
<evidence type="ECO:0000256" key="8">
    <source>
        <dbReference type="SAM" id="MobiDB-lite"/>
    </source>
</evidence>
<feature type="compositionally biased region" description="Acidic residues" evidence="8">
    <location>
        <begin position="863"/>
        <end position="873"/>
    </location>
</feature>
<feature type="region of interest" description="Disordered" evidence="8">
    <location>
        <begin position="858"/>
        <end position="927"/>
    </location>
</feature>
<keyword evidence="5" id="KW-0963">Cytoplasm</keyword>
<evidence type="ECO:0000256" key="6">
    <source>
        <dbReference type="ARBA" id="ARBA00022927"/>
    </source>
</evidence>
<dbReference type="GO" id="GO:0005635">
    <property type="term" value="C:nuclear envelope"/>
    <property type="evidence" value="ECO:0007669"/>
    <property type="project" value="TreeGrafter"/>
</dbReference>
<name>A0A7R9BQV5_9CRUS</name>
<gene>
    <name evidence="10" type="ORF">NMOB1V02_LOCUS6198</name>
</gene>
<dbReference type="InterPro" id="IPR011989">
    <property type="entry name" value="ARM-like"/>
</dbReference>
<keyword evidence="11" id="KW-1185">Reference proteome</keyword>
<organism evidence="10">
    <name type="scientific">Notodromas monacha</name>
    <dbReference type="NCBI Taxonomy" id="399045"/>
    <lineage>
        <taxon>Eukaryota</taxon>
        <taxon>Metazoa</taxon>
        <taxon>Ecdysozoa</taxon>
        <taxon>Arthropoda</taxon>
        <taxon>Crustacea</taxon>
        <taxon>Oligostraca</taxon>
        <taxon>Ostracoda</taxon>
        <taxon>Podocopa</taxon>
        <taxon>Podocopida</taxon>
        <taxon>Cypridocopina</taxon>
        <taxon>Cypridoidea</taxon>
        <taxon>Cyprididae</taxon>
        <taxon>Notodromas</taxon>
    </lineage>
</organism>
<dbReference type="GO" id="GO:0031267">
    <property type="term" value="F:small GTPase binding"/>
    <property type="evidence" value="ECO:0007669"/>
    <property type="project" value="InterPro"/>
</dbReference>
<dbReference type="SMART" id="SM00913">
    <property type="entry name" value="IBN_N"/>
    <property type="match status" value="1"/>
</dbReference>
<evidence type="ECO:0000256" key="5">
    <source>
        <dbReference type="ARBA" id="ARBA00022490"/>
    </source>
</evidence>
<dbReference type="Gene3D" id="1.25.10.10">
    <property type="entry name" value="Leucine-rich Repeat Variant"/>
    <property type="match status" value="1"/>
</dbReference>
<evidence type="ECO:0000313" key="11">
    <source>
        <dbReference type="Proteomes" id="UP000678499"/>
    </source>
</evidence>
<dbReference type="Proteomes" id="UP000678499">
    <property type="component" value="Unassembled WGS sequence"/>
</dbReference>
<dbReference type="InterPro" id="IPR016024">
    <property type="entry name" value="ARM-type_fold"/>
</dbReference>
<evidence type="ECO:0000259" key="9">
    <source>
        <dbReference type="PROSITE" id="PS50166"/>
    </source>
</evidence>
<keyword evidence="4" id="KW-0813">Transport</keyword>
<reference evidence="10" key="1">
    <citation type="submission" date="2020-11" db="EMBL/GenBank/DDBJ databases">
        <authorList>
            <person name="Tran Van P."/>
        </authorList>
    </citation>
    <scope>NUCLEOTIDE SEQUENCE</scope>
</reference>
<evidence type="ECO:0000256" key="3">
    <source>
        <dbReference type="ARBA" id="ARBA00007991"/>
    </source>
</evidence>
<dbReference type="PROSITE" id="PS50166">
    <property type="entry name" value="IMPORTIN_B_NT"/>
    <property type="match status" value="1"/>
</dbReference>
<dbReference type="GO" id="GO:0006606">
    <property type="term" value="P:protein import into nucleus"/>
    <property type="evidence" value="ECO:0007669"/>
    <property type="project" value="TreeGrafter"/>
</dbReference>
<evidence type="ECO:0000313" key="10">
    <source>
        <dbReference type="EMBL" id="CAD7278498.1"/>
    </source>
</evidence>
<dbReference type="Pfam" id="PF25758">
    <property type="entry name" value="TPR_IPO11"/>
    <property type="match status" value="1"/>
</dbReference>
<dbReference type="Pfam" id="PF03810">
    <property type="entry name" value="IBN_N"/>
    <property type="match status" value="1"/>
</dbReference>
<comment type="similarity">
    <text evidence="3">Belongs to the importin beta family.</text>
</comment>
<dbReference type="SUPFAM" id="SSF48371">
    <property type="entry name" value="ARM repeat"/>
    <property type="match status" value="1"/>
</dbReference>
<evidence type="ECO:0000256" key="2">
    <source>
        <dbReference type="ARBA" id="ARBA00004496"/>
    </source>
</evidence>
<sequence length="1021" mass="115243">MDQLKFVEVLKATLDPVQNKQANEHLEQVHKIIGFAPELLKIVMLADVPLPVRQAGAVYLKNEIGRHWPPPSEDEAKPGEPVEYSIHEQDKGLIRNSLIEAIAASPEVIRTQLAMCFHTIIRFDFPGKWPDIVDKIGVYLENPDVSFWPGTLLALYQLCKGFDRKLALRFKRGDERKPFLDGMKRLLPLLFQRCVELQAQSLNQDIVLIQKQILKIFHSLIEFSLPVAVVTIPELTRYGLPKKCSKEYNHIASWHIKTFPPTVIQVLFKFLEAHSMKIYVSQRVLQGVLNYLTIALMSPTCYKMLKPHIPSLLEKTIFPIMCFSEKDERTMKEDPIELIKQKYDVLEGLMSAELAATTFLEKGCKLRKDFLDKAMFLASKVLTDPGAAFNTKDGALHMVGAVSKTLMKKEPYKSQLEALLVANLIPAFDSPCGLLRARANWVVQRFASLPFKSDNGENLKRIVLLILRSLLSDPELPVKVESAMAIQEILSNHDEGMRLLEPQIQEIVMEILKVMRETKNDELTNVLQHIVRVYSKQLGPIVSQIINHLAQTFIELVGTKSTDDESLAYDKSDENAIAAMGIITTMDDIAEVFEEEPEIMATIEPILLNVISHIFSNSILDLYEEAFTLAGTLTTERVSEDCWKLFEMIYQVFERDGSDYFEEMMTALYHFITVNTDGFLANNDRVLALFNICKKILTSNQGEDMECHAAKLLEIILLNCKGRIDACVPVFVELALSRLMCQEIVTSELRTMCIQVVIAAILYNPVWVLGDVLLNVRLPPPSNVVPAGYALEKFIAQWMHDIDCFLGIHDRKTSILGICAMMSLDPQTRPACLSNYADAFLPSLVVLFDGIKRAYEARAAERSDEEDESGDSDTDSKGELGSDEEEEHLDATVKPVLARRKMNSDTLETDDDDDDDDSDYAPDEDFADLEMYSTVIDDDETGLDEFAIFKEVMSMMPMRDPGWYESLTSKLEKKQMESIQAVGVLADQRKAAAESKKIEKSGGYKFTQQTVPSSFNFGGPN</sequence>
<dbReference type="OrthoDB" id="760868at2759"/>
<evidence type="ECO:0000256" key="4">
    <source>
        <dbReference type="ARBA" id="ARBA00022448"/>
    </source>
</evidence>